<dbReference type="GO" id="GO:0004497">
    <property type="term" value="F:monooxygenase activity"/>
    <property type="evidence" value="ECO:0007669"/>
    <property type="project" value="UniProtKB-KW"/>
</dbReference>
<feature type="domain" description="FAD-binding" evidence="1">
    <location>
        <begin position="2"/>
        <end position="342"/>
    </location>
</feature>
<proteinExistence type="predicted"/>
<keyword evidence="2" id="KW-0560">Oxidoreductase</keyword>
<accession>A0ABP6IMF8</accession>
<organism evidence="2 3">
    <name type="scientific">Streptosporangium fragile</name>
    <dbReference type="NCBI Taxonomy" id="46186"/>
    <lineage>
        <taxon>Bacteria</taxon>
        <taxon>Bacillati</taxon>
        <taxon>Actinomycetota</taxon>
        <taxon>Actinomycetes</taxon>
        <taxon>Streptosporangiales</taxon>
        <taxon>Streptosporangiaceae</taxon>
        <taxon>Streptosporangium</taxon>
    </lineage>
</organism>
<dbReference type="Pfam" id="PF01494">
    <property type="entry name" value="FAD_binding_3"/>
    <property type="match status" value="1"/>
</dbReference>
<reference evidence="3" key="1">
    <citation type="journal article" date="2019" name="Int. J. Syst. Evol. Microbiol.">
        <title>The Global Catalogue of Microorganisms (GCM) 10K type strain sequencing project: providing services to taxonomists for standard genome sequencing and annotation.</title>
        <authorList>
            <consortium name="The Broad Institute Genomics Platform"/>
            <consortium name="The Broad Institute Genome Sequencing Center for Infectious Disease"/>
            <person name="Wu L."/>
            <person name="Ma J."/>
        </authorList>
    </citation>
    <scope>NUCLEOTIDE SEQUENCE [LARGE SCALE GENOMIC DNA]</scope>
    <source>
        <strain evidence="3">JCM 6242</strain>
    </source>
</reference>
<dbReference type="PRINTS" id="PR00420">
    <property type="entry name" value="RNGMNOXGNASE"/>
</dbReference>
<dbReference type="RefSeq" id="WP_344978012.1">
    <property type="nucleotide sequence ID" value="NZ_BAAAVI010000049.1"/>
</dbReference>
<dbReference type="PANTHER" id="PTHR46865">
    <property type="entry name" value="OXIDOREDUCTASE-RELATED"/>
    <property type="match status" value="1"/>
</dbReference>
<dbReference type="Gene3D" id="3.50.50.60">
    <property type="entry name" value="FAD/NAD(P)-binding domain"/>
    <property type="match status" value="1"/>
</dbReference>
<comment type="caution">
    <text evidence="2">The sequence shown here is derived from an EMBL/GenBank/DDBJ whole genome shotgun (WGS) entry which is preliminary data.</text>
</comment>
<name>A0ABP6IMF8_9ACTN</name>
<evidence type="ECO:0000313" key="2">
    <source>
        <dbReference type="EMBL" id="GAA2892373.1"/>
    </source>
</evidence>
<dbReference type="PANTHER" id="PTHR46865:SF2">
    <property type="entry name" value="MONOOXYGENASE"/>
    <property type="match status" value="1"/>
</dbReference>
<sequence length="373" mass="39848">MTVLVSGASIAGLSVAHQLAARGHEVTVVERAPALRRAGSPIDVRGEALRVAAEMGILRRVHEERVVNSGRTLFTTFVDATGSPVAALPNAEASDSDGDIEIARDRLVDILHEAIGDRAEFVYGDSVTSVRQSRDGVEVAFASGAGRRFDLVIGADGIHSTVRRAVFGPEHEFRRHLGVYFSIVDLPTGSGVYGESLTYNSPGKMAGISDFGTRTLGFLAFRSPEVAYDHHSLDEQKRLIQDAFAAENGWRVGELLDAVREASDLYFDSVSQVHMPSWSSDRVVLVGDAAHAAALFSGRGTSLAMLGASLLGEELGAANRPADHAAAFTAYERRLRPHVERAQAGVPEARDLLVPSTAAELAARNSRFPLLAA</sequence>
<dbReference type="InterPro" id="IPR002938">
    <property type="entry name" value="FAD-bd"/>
</dbReference>
<dbReference type="Gene3D" id="3.30.9.10">
    <property type="entry name" value="D-Amino Acid Oxidase, subunit A, domain 2"/>
    <property type="match status" value="1"/>
</dbReference>
<dbReference type="EMBL" id="BAAAVI010000049">
    <property type="protein sequence ID" value="GAA2892373.1"/>
    <property type="molecule type" value="Genomic_DNA"/>
</dbReference>
<dbReference type="InterPro" id="IPR036188">
    <property type="entry name" value="FAD/NAD-bd_sf"/>
</dbReference>
<protein>
    <submittedName>
        <fullName evidence="2">FAD-dependent monooxygenase</fullName>
    </submittedName>
</protein>
<gene>
    <name evidence="2" type="ORF">GCM10010517_56890</name>
</gene>
<evidence type="ECO:0000313" key="3">
    <source>
        <dbReference type="Proteomes" id="UP001500831"/>
    </source>
</evidence>
<keyword evidence="2" id="KW-0503">Monooxygenase</keyword>
<dbReference type="SUPFAM" id="SSF51905">
    <property type="entry name" value="FAD/NAD(P)-binding domain"/>
    <property type="match status" value="1"/>
</dbReference>
<keyword evidence="3" id="KW-1185">Reference proteome</keyword>
<dbReference type="InterPro" id="IPR051704">
    <property type="entry name" value="FAD_aromatic-hydroxylase"/>
</dbReference>
<evidence type="ECO:0000259" key="1">
    <source>
        <dbReference type="Pfam" id="PF01494"/>
    </source>
</evidence>
<dbReference type="Proteomes" id="UP001500831">
    <property type="component" value="Unassembled WGS sequence"/>
</dbReference>